<gene>
    <name evidence="5" type="ORF">HELGO_WM4954</name>
</gene>
<evidence type="ECO:0000256" key="3">
    <source>
        <dbReference type="SAM" id="Phobius"/>
    </source>
</evidence>
<keyword evidence="3" id="KW-1133">Transmembrane helix</keyword>
<name>A0A6S6TW77_9BACT</name>
<accession>A0A6S6TW77</accession>
<feature type="transmembrane region" description="Helical" evidence="3">
    <location>
        <begin position="101"/>
        <end position="122"/>
    </location>
</feature>
<dbReference type="Gene3D" id="1.25.40.10">
    <property type="entry name" value="Tetratricopeptide repeat domain"/>
    <property type="match status" value="2"/>
</dbReference>
<evidence type="ECO:0000256" key="4">
    <source>
        <dbReference type="SAM" id="SignalP"/>
    </source>
</evidence>
<keyword evidence="3" id="KW-0472">Membrane</keyword>
<dbReference type="EMBL" id="CACVAU010000055">
    <property type="protein sequence ID" value="CAA6818859.1"/>
    <property type="molecule type" value="Genomic_DNA"/>
</dbReference>
<feature type="coiled-coil region" evidence="2">
    <location>
        <begin position="53"/>
        <end position="87"/>
    </location>
</feature>
<evidence type="ECO:0000256" key="1">
    <source>
        <dbReference type="PROSITE-ProRule" id="PRU00339"/>
    </source>
</evidence>
<dbReference type="PANTHER" id="PTHR12558">
    <property type="entry name" value="CELL DIVISION CYCLE 16,23,27"/>
    <property type="match status" value="1"/>
</dbReference>
<feature type="repeat" description="TPR" evidence="1">
    <location>
        <begin position="405"/>
        <end position="438"/>
    </location>
</feature>
<sequence>MIKNKLKKEKFVMYKFIKKVLLLVFFSCNIYASDLNQSVIQTQKTIVVIQKKLDTLIKENKGLKIEVERLNDKREASNDRIDDLGNSLEHFGNYLDKSDTVISSVIGMFGIFMTVLVIIITFRSYKEAKLAAKEEAEKEIDKWIDNEAKDFMNSKIDRVQSEIYEDTGNKVELLLKKYEVKIEKLQREMEQLQKKSNNEVKVLKEELEERGNEVLDNLSSKIMENDVFDTEFSIEDKQYFEYQIKGIKSKSLNKRTIQDYKKIILFYIASKEYKLALSLVQKLLDKDKYSGSERGALYYLEGLIADKQNLFDKAISSFNQVIEYLPESPLGYTAKAKIYNVEKQNYKKAIELATKALELDEYNYEAYISLGYATRNKAYFENKVELYKKAIVYNKKAIEINPDLELAYNNIGSIFLMQQKYEDAKKWYYHSLEISKNEWLYVNLFRIFLISNEQFPLEFEKEYLALEKKNSEEFSKYRMLKILQNIANSKYKSKEEIEEEINEWKNIHKELRHYFFGALEEWMNKETDSFKKENIEYALQLFETHKIK</sequence>
<dbReference type="Pfam" id="PF13181">
    <property type="entry name" value="TPR_8"/>
    <property type="match status" value="3"/>
</dbReference>
<evidence type="ECO:0000256" key="2">
    <source>
        <dbReference type="SAM" id="Coils"/>
    </source>
</evidence>
<feature type="chain" id="PRO_5028394896" evidence="4">
    <location>
        <begin position="33"/>
        <end position="548"/>
    </location>
</feature>
<proteinExistence type="predicted"/>
<dbReference type="AlphaFoldDB" id="A0A6S6TW77"/>
<reference evidence="5" key="1">
    <citation type="submission" date="2020-01" db="EMBL/GenBank/DDBJ databases">
        <authorList>
            <person name="Meier V. D."/>
            <person name="Meier V D."/>
        </authorList>
    </citation>
    <scope>NUCLEOTIDE SEQUENCE</scope>
    <source>
        <strain evidence="5">HLG_WM_MAG_05</strain>
    </source>
</reference>
<organism evidence="5">
    <name type="scientific">uncultured Sulfurovum sp</name>
    <dbReference type="NCBI Taxonomy" id="269237"/>
    <lineage>
        <taxon>Bacteria</taxon>
        <taxon>Pseudomonadati</taxon>
        <taxon>Campylobacterota</taxon>
        <taxon>Epsilonproteobacteria</taxon>
        <taxon>Campylobacterales</taxon>
        <taxon>Sulfurovaceae</taxon>
        <taxon>Sulfurovum</taxon>
        <taxon>environmental samples</taxon>
    </lineage>
</organism>
<keyword evidence="4" id="KW-0732">Signal</keyword>
<protein>
    <submittedName>
        <fullName evidence="5">Uncharacterized protein</fullName>
    </submittedName>
</protein>
<keyword evidence="1" id="KW-0802">TPR repeat</keyword>
<feature type="signal peptide" evidence="4">
    <location>
        <begin position="1"/>
        <end position="32"/>
    </location>
</feature>
<keyword evidence="3" id="KW-0812">Transmembrane</keyword>
<evidence type="ECO:0000313" key="5">
    <source>
        <dbReference type="EMBL" id="CAA6818859.1"/>
    </source>
</evidence>
<keyword evidence="2" id="KW-0175">Coiled coil</keyword>
<feature type="repeat" description="TPR" evidence="1">
    <location>
        <begin position="295"/>
        <end position="328"/>
    </location>
</feature>
<dbReference type="InterPro" id="IPR011990">
    <property type="entry name" value="TPR-like_helical_dom_sf"/>
</dbReference>
<dbReference type="PANTHER" id="PTHR12558:SF44">
    <property type="entry name" value="TETRATRICOPEPTIDE REPEAT-CONTAINING PROTEIN"/>
    <property type="match status" value="1"/>
</dbReference>
<dbReference type="PROSITE" id="PS50005">
    <property type="entry name" value="TPR"/>
    <property type="match status" value="2"/>
</dbReference>
<dbReference type="SMART" id="SM00028">
    <property type="entry name" value="TPR"/>
    <property type="match status" value="5"/>
</dbReference>
<dbReference type="GO" id="GO:0051301">
    <property type="term" value="P:cell division"/>
    <property type="evidence" value="ECO:0007669"/>
    <property type="project" value="TreeGrafter"/>
</dbReference>
<feature type="coiled-coil region" evidence="2">
    <location>
        <begin position="126"/>
        <end position="213"/>
    </location>
</feature>
<dbReference type="SUPFAM" id="SSF48452">
    <property type="entry name" value="TPR-like"/>
    <property type="match status" value="1"/>
</dbReference>
<dbReference type="InterPro" id="IPR019734">
    <property type="entry name" value="TPR_rpt"/>
</dbReference>